<dbReference type="Proteomes" id="UP000481876">
    <property type="component" value="Unassembled WGS sequence"/>
</dbReference>
<protein>
    <submittedName>
        <fullName evidence="1">Uncharacterized protein</fullName>
    </submittedName>
</protein>
<reference evidence="1 2" key="1">
    <citation type="submission" date="2019-09" db="EMBL/GenBank/DDBJ databases">
        <title>Taxonomic organization of the family Brucellaceae based on a phylogenomic approach.</title>
        <authorList>
            <person name="Leclercq S."/>
            <person name="Cloeckaert A."/>
            <person name="Zygmunt M.S."/>
        </authorList>
    </citation>
    <scope>NUCLEOTIDE SEQUENCE [LARGE SCALE GENOMIC DNA]</scope>
    <source>
        <strain evidence="1 2">LMG 3313</strain>
    </source>
</reference>
<sequence>MSKANEQREINDLAKKMWEEENPNSEELWQIMTYKREIGAIVRGSVPDETREKYMERARARLGK</sequence>
<evidence type="ECO:0000313" key="1">
    <source>
        <dbReference type="EMBL" id="KAB2761985.1"/>
    </source>
</evidence>
<dbReference type="AlphaFoldDB" id="A0A6L3YZ99"/>
<dbReference type="EMBL" id="WBWS01000033">
    <property type="protein sequence ID" value="KAB2761985.1"/>
    <property type="molecule type" value="Genomic_DNA"/>
</dbReference>
<evidence type="ECO:0000313" key="2">
    <source>
        <dbReference type="Proteomes" id="UP000481876"/>
    </source>
</evidence>
<comment type="caution">
    <text evidence="1">The sequence shown here is derived from an EMBL/GenBank/DDBJ whole genome shotgun (WGS) entry which is preliminary data.</text>
</comment>
<organism evidence="1 2">
    <name type="scientific">Brucella anthropi</name>
    <name type="common">Ochrobactrum anthropi</name>
    <dbReference type="NCBI Taxonomy" id="529"/>
    <lineage>
        <taxon>Bacteria</taxon>
        <taxon>Pseudomonadati</taxon>
        <taxon>Pseudomonadota</taxon>
        <taxon>Alphaproteobacteria</taxon>
        <taxon>Hyphomicrobiales</taxon>
        <taxon>Brucellaceae</taxon>
        <taxon>Brucella/Ochrobactrum group</taxon>
        <taxon>Brucella</taxon>
    </lineage>
</organism>
<name>A0A6L3YZ99_BRUAN</name>
<dbReference type="RefSeq" id="WP_151664328.1">
    <property type="nucleotide sequence ID" value="NZ_CP103345.1"/>
</dbReference>
<proteinExistence type="predicted"/>
<gene>
    <name evidence="1" type="ORF">F9L04_23045</name>
</gene>
<accession>A0A6L3YZ99</accession>